<dbReference type="EMBL" id="LGVG01000030">
    <property type="protein sequence ID" value="KNE25837.1"/>
    <property type="molecule type" value="Genomic_DNA"/>
</dbReference>
<evidence type="ECO:0000313" key="3">
    <source>
        <dbReference type="Proteomes" id="UP000037511"/>
    </source>
</evidence>
<reference evidence="2 3" key="1">
    <citation type="submission" date="2015-07" db="EMBL/GenBank/DDBJ databases">
        <title>Draft genome of Achromobacter spanius.</title>
        <authorList>
            <person name="Wang X."/>
        </authorList>
    </citation>
    <scope>NUCLEOTIDE SEQUENCE [LARGE SCALE GENOMIC DNA]</scope>
    <source>
        <strain evidence="2 3">CGMCC9173</strain>
    </source>
</reference>
<protein>
    <submittedName>
        <fullName evidence="2">Uncharacterized protein</fullName>
    </submittedName>
</protein>
<keyword evidence="1" id="KW-0812">Transmembrane</keyword>
<dbReference type="AlphaFoldDB" id="A0AAW3I1E9"/>
<keyword evidence="1" id="KW-1133">Transmembrane helix</keyword>
<comment type="caution">
    <text evidence="2">The sequence shown here is derived from an EMBL/GenBank/DDBJ whole genome shotgun (WGS) entry which is preliminary data.</text>
</comment>
<evidence type="ECO:0000256" key="1">
    <source>
        <dbReference type="SAM" id="Phobius"/>
    </source>
</evidence>
<organism evidence="2 3">
    <name type="scientific">Achromobacter spanius</name>
    <dbReference type="NCBI Taxonomy" id="217203"/>
    <lineage>
        <taxon>Bacteria</taxon>
        <taxon>Pseudomonadati</taxon>
        <taxon>Pseudomonadota</taxon>
        <taxon>Betaproteobacteria</taxon>
        <taxon>Burkholderiales</taxon>
        <taxon>Alcaligenaceae</taxon>
        <taxon>Achromobacter</taxon>
    </lineage>
</organism>
<sequence>MGGQLWEVNMNRLIGGLAAGLYMQVFLLLGIFVVAAGLCAFAIVALHGQEIYAWVMQQPALALLTRPIVLLARLKIDPAGTSSDAMFINNGILGMLAFSSAAVSIAVCISMLTKGVSILTWGILACRTWCRSRST</sequence>
<evidence type="ECO:0000313" key="2">
    <source>
        <dbReference type="EMBL" id="KNE25837.1"/>
    </source>
</evidence>
<name>A0AAW3I1E9_9BURK</name>
<dbReference type="Proteomes" id="UP000037511">
    <property type="component" value="Unassembled WGS sequence"/>
</dbReference>
<feature type="transmembrane region" description="Helical" evidence="1">
    <location>
        <begin position="21"/>
        <end position="45"/>
    </location>
</feature>
<gene>
    <name evidence="2" type="ORF">AFM18_20665</name>
</gene>
<keyword evidence="1" id="KW-0472">Membrane</keyword>
<proteinExistence type="predicted"/>
<accession>A0AAW3I1E9</accession>